<evidence type="ECO:0000256" key="2">
    <source>
        <dbReference type="ARBA" id="ARBA00022617"/>
    </source>
</evidence>
<evidence type="ECO:0000259" key="9">
    <source>
        <dbReference type="PROSITE" id="PS51349"/>
    </source>
</evidence>
<dbReference type="InterPro" id="IPR013785">
    <property type="entry name" value="Aldolase_TIM"/>
</dbReference>
<evidence type="ECO:0000259" key="8">
    <source>
        <dbReference type="PROSITE" id="PS50255"/>
    </source>
</evidence>
<comment type="cofactor">
    <cofactor evidence="1">
        <name>FMN</name>
        <dbReference type="ChEBI" id="CHEBI:58210"/>
    </cofactor>
</comment>
<name>A0A8K0JPP3_9TREE</name>
<dbReference type="PROSITE" id="PS50255">
    <property type="entry name" value="CYTOCHROME_B5_2"/>
    <property type="match status" value="1"/>
</dbReference>
<dbReference type="GO" id="GO:0006089">
    <property type="term" value="P:lactate metabolic process"/>
    <property type="evidence" value="ECO:0007669"/>
    <property type="project" value="TreeGrafter"/>
</dbReference>
<evidence type="ECO:0000256" key="1">
    <source>
        <dbReference type="ARBA" id="ARBA00001917"/>
    </source>
</evidence>
<dbReference type="PANTHER" id="PTHR10578:SF101">
    <property type="entry name" value="L-LACTATE DEHYDROGENASE (CYTOCHROME B2)"/>
    <property type="match status" value="1"/>
</dbReference>
<dbReference type="Proteomes" id="UP000812966">
    <property type="component" value="Unassembled WGS sequence"/>
</dbReference>
<reference evidence="10" key="1">
    <citation type="submission" date="2020-04" db="EMBL/GenBank/DDBJ databases">
        <title>Analysis of mating type loci in Filobasidium floriforme.</title>
        <authorList>
            <person name="Nowrousian M."/>
        </authorList>
    </citation>
    <scope>NUCLEOTIDE SEQUENCE</scope>
    <source>
        <strain evidence="10">CBS 6242</strain>
    </source>
</reference>
<dbReference type="Pfam" id="PF00173">
    <property type="entry name" value="Cyt-b5"/>
    <property type="match status" value="1"/>
</dbReference>
<sequence length="489" mass="53776">MIQNEEAKDDEDRAPAGAKGSKKLEVETGSRRGRPGGRYAVKQPYLSMDQVAKHNLSNDAWVVIDGNVWDVSDFLPHHPGGSRIVLANAGKDATEIYKELHPPNTIENNLSPKYFKGRIDPELAKEASYEAEMKRIQDAREALPAVETILGLQEMEDAAKAVLSTKSTAYYETGALDHVTLKENSKTFRKCRLVPRVMRDVGTTSTTTKVFGLPSALPIYISPASNALLGHPDAEFNIVRGAARTGIVQGVSAASSLPLNELLDEKHNMDEEIEEGKWGRGLVDRALLLTVDSNVLGHRQTNEKLKGTTGDAQPGIRAEPNTEWPAYHDARLNWDDLDWLKGLAKGTPIYLKGVCSAEDVQLAKEHGLAGVILSNHGGRQLDYARTGFDSLRSLHQTKPDLLRDPKFDVYIDGGVKRGSDVLMALALGARGVGLGRAFLWAQTAYGEKGVVRTIRIMESEIIMAMRLLGVNKISELKPENIECLQEVWR</sequence>
<dbReference type="SUPFAM" id="SSF55856">
    <property type="entry name" value="Cytochrome b5-like heme/steroid binding domain"/>
    <property type="match status" value="1"/>
</dbReference>
<comment type="caution">
    <text evidence="10">The sequence shown here is derived from an EMBL/GenBank/DDBJ whole genome shotgun (WGS) entry which is preliminary data.</text>
</comment>
<dbReference type="InterPro" id="IPR036400">
    <property type="entry name" value="Cyt_B5-like_heme/steroid_sf"/>
</dbReference>
<dbReference type="InterPro" id="IPR008259">
    <property type="entry name" value="FMN_hydac_DH_AS"/>
</dbReference>
<dbReference type="Gene3D" id="3.20.20.70">
    <property type="entry name" value="Aldolase class I"/>
    <property type="match status" value="2"/>
</dbReference>
<dbReference type="InterPro" id="IPR018506">
    <property type="entry name" value="Cyt_B5_heme-BS"/>
</dbReference>
<feature type="domain" description="Cytochrome b5 heme-binding" evidence="8">
    <location>
        <begin position="43"/>
        <end position="120"/>
    </location>
</feature>
<feature type="domain" description="FMN hydroxy acid dehydrogenase" evidence="9">
    <location>
        <begin position="144"/>
        <end position="486"/>
    </location>
</feature>
<dbReference type="AlphaFoldDB" id="A0A8K0JPP3"/>
<evidence type="ECO:0000256" key="6">
    <source>
        <dbReference type="RuleBase" id="RU362121"/>
    </source>
</evidence>
<dbReference type="Pfam" id="PF01070">
    <property type="entry name" value="FMN_dh"/>
    <property type="match status" value="1"/>
</dbReference>
<evidence type="ECO:0000256" key="4">
    <source>
        <dbReference type="ARBA" id="ARBA00023002"/>
    </source>
</evidence>
<organism evidence="10 11">
    <name type="scientific">Filobasidium floriforme</name>
    <dbReference type="NCBI Taxonomy" id="5210"/>
    <lineage>
        <taxon>Eukaryota</taxon>
        <taxon>Fungi</taxon>
        <taxon>Dikarya</taxon>
        <taxon>Basidiomycota</taxon>
        <taxon>Agaricomycotina</taxon>
        <taxon>Tremellomycetes</taxon>
        <taxon>Filobasidiales</taxon>
        <taxon>Filobasidiaceae</taxon>
        <taxon>Filobasidium</taxon>
    </lineage>
</organism>
<comment type="similarity">
    <text evidence="6">Belongs to the cytochrome b5 family.</text>
</comment>
<evidence type="ECO:0000313" key="11">
    <source>
        <dbReference type="Proteomes" id="UP000812966"/>
    </source>
</evidence>
<dbReference type="PROSITE" id="PS00557">
    <property type="entry name" value="FMN_HYDROXY_ACID_DH_1"/>
    <property type="match status" value="1"/>
</dbReference>
<keyword evidence="5 6" id="KW-0408">Iron</keyword>
<evidence type="ECO:0000256" key="5">
    <source>
        <dbReference type="ARBA" id="ARBA00023004"/>
    </source>
</evidence>
<dbReference type="PANTHER" id="PTHR10578">
    <property type="entry name" value="S -2-HYDROXY-ACID OXIDASE-RELATED"/>
    <property type="match status" value="1"/>
</dbReference>
<evidence type="ECO:0000256" key="3">
    <source>
        <dbReference type="ARBA" id="ARBA00022723"/>
    </source>
</evidence>
<dbReference type="SMART" id="SM01117">
    <property type="entry name" value="Cyt-b5"/>
    <property type="match status" value="1"/>
</dbReference>
<dbReference type="InterPro" id="IPR000262">
    <property type="entry name" value="FMN-dep_DH"/>
</dbReference>
<dbReference type="InterPro" id="IPR037396">
    <property type="entry name" value="FMN_HAD"/>
</dbReference>
<keyword evidence="2 6" id="KW-0349">Heme</keyword>
<protein>
    <submittedName>
        <fullName evidence="10">Uncharacterized protein</fullName>
    </submittedName>
</protein>
<evidence type="ECO:0000313" key="10">
    <source>
        <dbReference type="EMBL" id="KAG7531683.1"/>
    </source>
</evidence>
<dbReference type="InterPro" id="IPR001199">
    <property type="entry name" value="Cyt_B5-like_heme/steroid-bd"/>
</dbReference>
<evidence type="ECO:0000256" key="7">
    <source>
        <dbReference type="SAM" id="MobiDB-lite"/>
    </source>
</evidence>
<keyword evidence="11" id="KW-1185">Reference proteome</keyword>
<dbReference type="PROSITE" id="PS00191">
    <property type="entry name" value="CYTOCHROME_B5_1"/>
    <property type="match status" value="1"/>
</dbReference>
<feature type="region of interest" description="Disordered" evidence="7">
    <location>
        <begin position="1"/>
        <end position="39"/>
    </location>
</feature>
<dbReference type="FunFam" id="3.10.120.10:FF:000009">
    <property type="entry name" value="Cytochrome b2, mitochondrial, putative"/>
    <property type="match status" value="1"/>
</dbReference>
<dbReference type="Gene3D" id="3.10.120.10">
    <property type="entry name" value="Cytochrome b5-like heme/steroid binding domain"/>
    <property type="match status" value="1"/>
</dbReference>
<keyword evidence="3 6" id="KW-0479">Metal-binding</keyword>
<proteinExistence type="inferred from homology"/>
<dbReference type="GO" id="GO:0020037">
    <property type="term" value="F:heme binding"/>
    <property type="evidence" value="ECO:0007669"/>
    <property type="project" value="UniProtKB-UniRule"/>
</dbReference>
<gene>
    <name evidence="10" type="ORF">FFLO_04193</name>
</gene>
<keyword evidence="4" id="KW-0560">Oxidoreductase</keyword>
<dbReference type="EMBL" id="JABELV010000085">
    <property type="protein sequence ID" value="KAG7531683.1"/>
    <property type="molecule type" value="Genomic_DNA"/>
</dbReference>
<accession>A0A8K0JPP3</accession>
<dbReference type="GO" id="GO:0046872">
    <property type="term" value="F:metal ion binding"/>
    <property type="evidence" value="ECO:0007669"/>
    <property type="project" value="UniProtKB-UniRule"/>
</dbReference>
<dbReference type="SUPFAM" id="SSF51395">
    <property type="entry name" value="FMN-linked oxidoreductases"/>
    <property type="match status" value="1"/>
</dbReference>
<dbReference type="GO" id="GO:0004460">
    <property type="term" value="F:L-lactate dehydrogenase (cytochrome) activity"/>
    <property type="evidence" value="ECO:0007669"/>
    <property type="project" value="TreeGrafter"/>
</dbReference>
<dbReference type="PROSITE" id="PS51349">
    <property type="entry name" value="FMN_HYDROXY_ACID_DH_2"/>
    <property type="match status" value="1"/>
</dbReference>